<reference evidence="1" key="1">
    <citation type="submission" date="2018-10" db="EMBL/GenBank/DDBJ databases">
        <title>Hidden diversity of soil giant viruses.</title>
        <authorList>
            <person name="Schulz F."/>
            <person name="Alteio L."/>
            <person name="Goudeau D."/>
            <person name="Ryan E.M."/>
            <person name="Malmstrom R.R."/>
            <person name="Blanchard J."/>
            <person name="Woyke T."/>
        </authorList>
    </citation>
    <scope>NUCLEOTIDE SEQUENCE</scope>
    <source>
        <strain evidence="1">HYV1</strain>
    </source>
</reference>
<evidence type="ECO:0000313" key="1">
    <source>
        <dbReference type="EMBL" id="AYV84169.1"/>
    </source>
</evidence>
<name>A0A3G5AFL3_9VIRU</name>
<dbReference type="EMBL" id="MK072400">
    <property type="protein sequence ID" value="AYV84169.1"/>
    <property type="molecule type" value="Genomic_DNA"/>
</dbReference>
<gene>
    <name evidence="1" type="ORF">Hyperionvirus18_45</name>
</gene>
<proteinExistence type="predicted"/>
<accession>A0A3G5AFL3</accession>
<organism evidence="1">
    <name type="scientific">Hyperionvirus sp</name>
    <dbReference type="NCBI Taxonomy" id="2487770"/>
    <lineage>
        <taxon>Viruses</taxon>
        <taxon>Varidnaviria</taxon>
        <taxon>Bamfordvirae</taxon>
        <taxon>Nucleocytoviricota</taxon>
        <taxon>Megaviricetes</taxon>
        <taxon>Imitervirales</taxon>
        <taxon>Mimiviridae</taxon>
        <taxon>Klosneuvirinae</taxon>
    </lineage>
</organism>
<sequence>MDYKCISCSHKAADQELLNQHELEAHKLVNCRFCVGRFTSKFDMMSIRSTNIFENHVRDMHPDIFHDAMLKEYHLIVENIIREGKRKEQINLDFVERWKSYGRRCYEYYVMNMYSRGDHRIEWESILGSSIMLNGFVVSVHKFHNKELLRDKPIFPGCKEGCTWTYDDDRCKCASKRFKLETDSINWNLWSGSAELKIFSIDHTVPIGDVVML</sequence>
<protein>
    <submittedName>
        <fullName evidence="1">Uncharacterized protein</fullName>
    </submittedName>
</protein>